<dbReference type="PANTHER" id="PTHR12599">
    <property type="entry name" value="PTERIN-4-ALPHA-CARBINOLAMINE DEHYDRATASE"/>
    <property type="match status" value="1"/>
</dbReference>
<protein>
    <recommendedName>
        <fullName evidence="3">4a-hydroxytetrahydrobiopterin dehydratase</fullName>
        <ecNumber evidence="3">4.2.1.96</ecNumber>
    </recommendedName>
</protein>
<dbReference type="InterPro" id="IPR036428">
    <property type="entry name" value="PCD_sf"/>
</dbReference>
<proteinExistence type="inferred from homology"/>
<keyword evidence="6" id="KW-1185">Reference proteome</keyword>
<organism evidence="5 6">
    <name type="scientific">Methanomicrobium antiquum</name>
    <dbReference type="NCBI Taxonomy" id="487686"/>
    <lineage>
        <taxon>Archaea</taxon>
        <taxon>Methanobacteriati</taxon>
        <taxon>Methanobacteriota</taxon>
        <taxon>Stenosarchaea group</taxon>
        <taxon>Methanomicrobia</taxon>
        <taxon>Methanomicrobiales</taxon>
        <taxon>Methanomicrobiaceae</taxon>
        <taxon>Methanomicrobium</taxon>
    </lineage>
</organism>
<dbReference type="EMBL" id="CP091092">
    <property type="protein sequence ID" value="WFN36898.1"/>
    <property type="molecule type" value="Genomic_DNA"/>
</dbReference>
<dbReference type="GO" id="GO:0008124">
    <property type="term" value="F:4-alpha-hydroxytetrahydrobiopterin dehydratase activity"/>
    <property type="evidence" value="ECO:0007669"/>
    <property type="project" value="UniProtKB-EC"/>
</dbReference>
<dbReference type="PANTHER" id="PTHR12599:SF0">
    <property type="entry name" value="PTERIN-4-ALPHA-CARBINOLAMINE DEHYDRATASE"/>
    <property type="match status" value="1"/>
</dbReference>
<evidence type="ECO:0000256" key="1">
    <source>
        <dbReference type="ARBA" id="ARBA00001554"/>
    </source>
</evidence>
<dbReference type="Pfam" id="PF01329">
    <property type="entry name" value="Pterin_4a"/>
    <property type="match status" value="1"/>
</dbReference>
<evidence type="ECO:0000313" key="5">
    <source>
        <dbReference type="EMBL" id="WFN36898.1"/>
    </source>
</evidence>
<dbReference type="Proteomes" id="UP001218895">
    <property type="component" value="Chromosome"/>
</dbReference>
<dbReference type="GeneID" id="79948816"/>
<evidence type="ECO:0000313" key="6">
    <source>
        <dbReference type="Proteomes" id="UP001218895"/>
    </source>
</evidence>
<dbReference type="SUPFAM" id="SSF55248">
    <property type="entry name" value="PCD-like"/>
    <property type="match status" value="1"/>
</dbReference>
<evidence type="ECO:0000256" key="4">
    <source>
        <dbReference type="ARBA" id="ARBA00023239"/>
    </source>
</evidence>
<dbReference type="GO" id="GO:0006729">
    <property type="term" value="P:tetrahydrobiopterin biosynthetic process"/>
    <property type="evidence" value="ECO:0007669"/>
    <property type="project" value="InterPro"/>
</dbReference>
<comment type="catalytic activity">
    <reaction evidence="1">
        <text>(4aS,6R)-4a-hydroxy-L-erythro-5,6,7,8-tetrahydrobiopterin = (6R)-L-erythro-6,7-dihydrobiopterin + H2O</text>
        <dbReference type="Rhea" id="RHEA:11920"/>
        <dbReference type="ChEBI" id="CHEBI:15377"/>
        <dbReference type="ChEBI" id="CHEBI:15642"/>
        <dbReference type="ChEBI" id="CHEBI:43120"/>
        <dbReference type="EC" id="4.2.1.96"/>
    </reaction>
</comment>
<evidence type="ECO:0000256" key="3">
    <source>
        <dbReference type="ARBA" id="ARBA00013252"/>
    </source>
</evidence>
<dbReference type="EC" id="4.2.1.96" evidence="3"/>
<evidence type="ECO:0000256" key="2">
    <source>
        <dbReference type="ARBA" id="ARBA00006472"/>
    </source>
</evidence>
<comment type="similarity">
    <text evidence="2">Belongs to the pterin-4-alpha-carbinolamine dehydratase family.</text>
</comment>
<dbReference type="RefSeq" id="WP_278099735.1">
    <property type="nucleotide sequence ID" value="NZ_CP091092.1"/>
</dbReference>
<dbReference type="Gene3D" id="3.30.1360.20">
    <property type="entry name" value="Transcriptional coactivator/pterin dehydratase"/>
    <property type="match status" value="1"/>
</dbReference>
<dbReference type="AlphaFoldDB" id="A0AAF0JTX1"/>
<gene>
    <name evidence="5" type="ORF">L1994_00430</name>
</gene>
<reference evidence="5" key="1">
    <citation type="submission" date="2022-01" db="EMBL/GenBank/DDBJ databases">
        <title>Complete genome of Methanomicrobium antiquum DSM 21220.</title>
        <authorList>
            <person name="Chen S.-C."/>
            <person name="You Y.-T."/>
            <person name="Zhou Y.-Z."/>
            <person name="Lai M.-C."/>
        </authorList>
    </citation>
    <scope>NUCLEOTIDE SEQUENCE</scope>
    <source>
        <strain evidence="5">DSM 21220</strain>
    </source>
</reference>
<sequence>MELSTERCNPEISRVSPLTRKEILEYLKKVPGWTVVENRLQRTYEQEDFDGCVSFINELNDLCKREGHFPDLKIEKESILTISWYTYSSGGITKNDFIMAAKINHSERFNSK</sequence>
<name>A0AAF0JTX1_9EURY</name>
<dbReference type="InterPro" id="IPR001533">
    <property type="entry name" value="Pterin_deHydtase"/>
</dbReference>
<keyword evidence="4" id="KW-0456">Lyase</keyword>
<dbReference type="KEGG" id="manq:L1994_00430"/>
<accession>A0AAF0JTX1</accession>